<keyword evidence="2 6" id="KW-0812">Transmembrane</keyword>
<sequence>MVFVVVCIPVFLLVFKVISQNFGGMPGHHNKVAEQVLGTIGTICWTAQLVPQVWKSHRSKSTTGLSHWLVLLWGISSVFLGVYALLQKLNIPLMVQPQSFGFLSFLCWGQCQYYGLRRSGKAAIFLTVIVIVASGVLELVLVITIRPSHDRGNHTATNFFGILASVLVSAGLFPQYWEIYKYKEVVGISMLFISVDIMGGVFNVLSLVFKEDFDVIATVTYSTVIVLDGVIIIAALILNPIARRRRQREFEARTMEVISGDDQATLPDSLRSISDSQPPSRASRPLSPATSAGKDVEEGPIYENKHKTQDDSQNEVAWGNHELPET</sequence>
<dbReference type="Pfam" id="PF04193">
    <property type="entry name" value="PQ-loop"/>
    <property type="match status" value="2"/>
</dbReference>
<evidence type="ECO:0000256" key="3">
    <source>
        <dbReference type="ARBA" id="ARBA00022989"/>
    </source>
</evidence>
<dbReference type="InterPro" id="IPR006603">
    <property type="entry name" value="PQ-loop_rpt"/>
</dbReference>
<evidence type="ECO:0000256" key="1">
    <source>
        <dbReference type="ARBA" id="ARBA00004141"/>
    </source>
</evidence>
<dbReference type="SMART" id="SM00679">
    <property type="entry name" value="CTNS"/>
    <property type="match status" value="2"/>
</dbReference>
<dbReference type="InterPro" id="IPR051415">
    <property type="entry name" value="LAAT-1"/>
</dbReference>
<evidence type="ECO:0000256" key="2">
    <source>
        <dbReference type="ARBA" id="ARBA00022692"/>
    </source>
</evidence>
<feature type="transmembrane region" description="Helical" evidence="6">
    <location>
        <begin position="66"/>
        <end position="86"/>
    </location>
</feature>
<gene>
    <name evidence="8" type="ORF">GALMADRAFT_1092400</name>
</gene>
<name>A0A067TE11_GALM3</name>
<dbReference type="GO" id="GO:0016020">
    <property type="term" value="C:membrane"/>
    <property type="evidence" value="ECO:0007669"/>
    <property type="project" value="UniProtKB-SubCell"/>
</dbReference>
<reference evidence="9" key="1">
    <citation type="journal article" date="2014" name="Proc. Natl. Acad. Sci. U.S.A.">
        <title>Extensive sampling of basidiomycete genomes demonstrates inadequacy of the white-rot/brown-rot paradigm for wood decay fungi.</title>
        <authorList>
            <person name="Riley R."/>
            <person name="Salamov A.A."/>
            <person name="Brown D.W."/>
            <person name="Nagy L.G."/>
            <person name="Floudas D."/>
            <person name="Held B.W."/>
            <person name="Levasseur A."/>
            <person name="Lombard V."/>
            <person name="Morin E."/>
            <person name="Otillar R."/>
            <person name="Lindquist E.A."/>
            <person name="Sun H."/>
            <person name="LaButti K.M."/>
            <person name="Schmutz J."/>
            <person name="Jabbour D."/>
            <person name="Luo H."/>
            <person name="Baker S.E."/>
            <person name="Pisabarro A.G."/>
            <person name="Walton J.D."/>
            <person name="Blanchette R.A."/>
            <person name="Henrissat B."/>
            <person name="Martin F."/>
            <person name="Cullen D."/>
            <person name="Hibbett D.S."/>
            <person name="Grigoriev I.V."/>
        </authorList>
    </citation>
    <scope>NUCLEOTIDE SEQUENCE [LARGE SCALE GENOMIC DNA]</scope>
    <source>
        <strain evidence="9">CBS 339.88</strain>
    </source>
</reference>
<evidence type="ECO:0000313" key="8">
    <source>
        <dbReference type="EMBL" id="KDR80582.1"/>
    </source>
</evidence>
<feature type="transmembrane region" description="Helical" evidence="6">
    <location>
        <begin position="123"/>
        <end position="143"/>
    </location>
</feature>
<keyword evidence="7" id="KW-0732">Signal</keyword>
<dbReference type="Gene3D" id="1.20.1280.290">
    <property type="match status" value="2"/>
</dbReference>
<dbReference type="AlphaFoldDB" id="A0A067TE11"/>
<dbReference type="PANTHER" id="PTHR16201:SF37">
    <property type="entry name" value="PQ-LOOP REPEAT-CONTAINING PROTEIN"/>
    <property type="match status" value="1"/>
</dbReference>
<evidence type="ECO:0000256" key="7">
    <source>
        <dbReference type="SAM" id="SignalP"/>
    </source>
</evidence>
<evidence type="ECO:0000256" key="6">
    <source>
        <dbReference type="SAM" id="Phobius"/>
    </source>
</evidence>
<comment type="subcellular location">
    <subcellularLocation>
        <location evidence="1">Membrane</location>
        <topology evidence="1">Multi-pass membrane protein</topology>
    </subcellularLocation>
</comment>
<protein>
    <submittedName>
        <fullName evidence="8">Uncharacterized protein</fullName>
    </submittedName>
</protein>
<feature type="transmembrane region" description="Helical" evidence="6">
    <location>
        <begin position="155"/>
        <end position="173"/>
    </location>
</feature>
<feature type="compositionally biased region" description="Low complexity" evidence="5">
    <location>
        <begin position="278"/>
        <end position="292"/>
    </location>
</feature>
<keyword evidence="9" id="KW-1185">Reference proteome</keyword>
<feature type="transmembrane region" description="Helical" evidence="6">
    <location>
        <begin position="215"/>
        <end position="238"/>
    </location>
</feature>
<dbReference type="Proteomes" id="UP000027222">
    <property type="component" value="Unassembled WGS sequence"/>
</dbReference>
<feature type="transmembrane region" description="Helical" evidence="6">
    <location>
        <begin position="185"/>
        <end position="209"/>
    </location>
</feature>
<keyword evidence="4 6" id="KW-0472">Membrane</keyword>
<feature type="signal peptide" evidence="7">
    <location>
        <begin position="1"/>
        <end position="19"/>
    </location>
</feature>
<dbReference type="HOGENOM" id="CLU_040201_0_0_1"/>
<evidence type="ECO:0000256" key="5">
    <source>
        <dbReference type="SAM" id="MobiDB-lite"/>
    </source>
</evidence>
<feature type="chain" id="PRO_5001649049" evidence="7">
    <location>
        <begin position="20"/>
        <end position="326"/>
    </location>
</feature>
<dbReference type="PANTHER" id="PTHR16201">
    <property type="entry name" value="SEVEN TRANSMEMBRANE PROTEIN 1-RELATED"/>
    <property type="match status" value="1"/>
</dbReference>
<dbReference type="OrthoDB" id="407617at2759"/>
<organism evidence="8 9">
    <name type="scientific">Galerina marginata (strain CBS 339.88)</name>
    <dbReference type="NCBI Taxonomy" id="685588"/>
    <lineage>
        <taxon>Eukaryota</taxon>
        <taxon>Fungi</taxon>
        <taxon>Dikarya</taxon>
        <taxon>Basidiomycota</taxon>
        <taxon>Agaricomycotina</taxon>
        <taxon>Agaricomycetes</taxon>
        <taxon>Agaricomycetidae</taxon>
        <taxon>Agaricales</taxon>
        <taxon>Agaricineae</taxon>
        <taxon>Strophariaceae</taxon>
        <taxon>Galerina</taxon>
    </lineage>
</organism>
<keyword evidence="3 6" id="KW-1133">Transmembrane helix</keyword>
<feature type="region of interest" description="Disordered" evidence="5">
    <location>
        <begin position="265"/>
        <end position="326"/>
    </location>
</feature>
<proteinExistence type="predicted"/>
<accession>A0A067TE11</accession>
<evidence type="ECO:0000313" key="9">
    <source>
        <dbReference type="Proteomes" id="UP000027222"/>
    </source>
</evidence>
<evidence type="ECO:0000256" key="4">
    <source>
        <dbReference type="ARBA" id="ARBA00023136"/>
    </source>
</evidence>
<dbReference type="EMBL" id="KL142371">
    <property type="protein sequence ID" value="KDR80582.1"/>
    <property type="molecule type" value="Genomic_DNA"/>
</dbReference>